<dbReference type="PANTHER" id="PTHR30614:SF41">
    <property type="entry name" value="INNER MEMBRANE AMINO-ACID ABC TRANSPORTER PERMEASE PROTEIN YHDY"/>
    <property type="match status" value="1"/>
</dbReference>
<evidence type="ECO:0000256" key="4">
    <source>
        <dbReference type="ARBA" id="ARBA00022475"/>
    </source>
</evidence>
<dbReference type="InterPro" id="IPR000515">
    <property type="entry name" value="MetI-like"/>
</dbReference>
<dbReference type="EMBL" id="BMYQ01000013">
    <property type="protein sequence ID" value="GGW41683.1"/>
    <property type="molecule type" value="Genomic_DNA"/>
</dbReference>
<proteinExistence type="inferred from homology"/>
<evidence type="ECO:0000256" key="2">
    <source>
        <dbReference type="ARBA" id="ARBA00010072"/>
    </source>
</evidence>
<comment type="similarity">
    <text evidence="2">Belongs to the binding-protein-dependent transport system permease family. HisMQ subfamily.</text>
</comment>
<feature type="transmembrane region" description="Helical" evidence="8">
    <location>
        <begin position="123"/>
        <end position="143"/>
    </location>
</feature>
<keyword evidence="7 8" id="KW-0472">Membrane</keyword>
<evidence type="ECO:0000256" key="1">
    <source>
        <dbReference type="ARBA" id="ARBA00004429"/>
    </source>
</evidence>
<dbReference type="InterPro" id="IPR010065">
    <property type="entry name" value="AA_ABC_transptr_permease_3TM"/>
</dbReference>
<dbReference type="InterPro" id="IPR035906">
    <property type="entry name" value="MetI-like_sf"/>
</dbReference>
<dbReference type="Pfam" id="PF00528">
    <property type="entry name" value="BPD_transp_1"/>
    <property type="match status" value="1"/>
</dbReference>
<evidence type="ECO:0000256" key="7">
    <source>
        <dbReference type="ARBA" id="ARBA00023136"/>
    </source>
</evidence>
<feature type="domain" description="ABC transmembrane type-1" evidence="9">
    <location>
        <begin position="153"/>
        <end position="342"/>
    </location>
</feature>
<reference evidence="10" key="1">
    <citation type="journal article" date="2014" name="Int. J. Syst. Evol. Microbiol.">
        <title>Complete genome sequence of Corynebacterium casei LMG S-19264T (=DSM 44701T), isolated from a smear-ripened cheese.</title>
        <authorList>
            <consortium name="US DOE Joint Genome Institute (JGI-PGF)"/>
            <person name="Walter F."/>
            <person name="Albersmeier A."/>
            <person name="Kalinowski J."/>
            <person name="Ruckert C."/>
        </authorList>
    </citation>
    <scope>NUCLEOTIDE SEQUENCE</scope>
    <source>
        <strain evidence="10">KCTC 23714</strain>
    </source>
</reference>
<evidence type="ECO:0000259" key="9">
    <source>
        <dbReference type="PROSITE" id="PS50928"/>
    </source>
</evidence>
<feature type="transmembrane region" description="Helical" evidence="8">
    <location>
        <begin position="155"/>
        <end position="177"/>
    </location>
</feature>
<feature type="transmembrane region" description="Helical" evidence="8">
    <location>
        <begin position="225"/>
        <end position="244"/>
    </location>
</feature>
<keyword evidence="3 8" id="KW-0813">Transport</keyword>
<evidence type="ECO:0000313" key="11">
    <source>
        <dbReference type="Proteomes" id="UP000628984"/>
    </source>
</evidence>
<feature type="transmembrane region" description="Helical" evidence="8">
    <location>
        <begin position="323"/>
        <end position="344"/>
    </location>
</feature>
<dbReference type="GO" id="GO:0043190">
    <property type="term" value="C:ATP-binding cassette (ABC) transporter complex"/>
    <property type="evidence" value="ECO:0007669"/>
    <property type="project" value="InterPro"/>
</dbReference>
<feature type="transmembrane region" description="Helical" evidence="8">
    <location>
        <begin position="21"/>
        <end position="46"/>
    </location>
</feature>
<protein>
    <submittedName>
        <fullName evidence="10">ABC transporter permease</fullName>
    </submittedName>
</protein>
<dbReference type="Proteomes" id="UP000628984">
    <property type="component" value="Unassembled WGS sequence"/>
</dbReference>
<evidence type="ECO:0000313" key="10">
    <source>
        <dbReference type="EMBL" id="GGW41683.1"/>
    </source>
</evidence>
<feature type="transmembrane region" description="Helical" evidence="8">
    <location>
        <begin position="198"/>
        <end position="219"/>
    </location>
</feature>
<dbReference type="CDD" id="cd06261">
    <property type="entry name" value="TM_PBP2"/>
    <property type="match status" value="1"/>
</dbReference>
<dbReference type="PANTHER" id="PTHR30614">
    <property type="entry name" value="MEMBRANE COMPONENT OF AMINO ACID ABC TRANSPORTER"/>
    <property type="match status" value="1"/>
</dbReference>
<dbReference type="SUPFAM" id="SSF161098">
    <property type="entry name" value="MetI-like"/>
    <property type="match status" value="1"/>
</dbReference>
<comment type="caution">
    <text evidence="10">The sequence shown here is derived from an EMBL/GenBank/DDBJ whole genome shotgun (WGS) entry which is preliminary data.</text>
</comment>
<sequence length="361" mass="39973">MTASSLPGGQSARLRRLRRDYFGSPLAVLMTLLSAAVIAWIGWFLLDWGVIRATFGADGTQETCVAHGGACWSVIAVRWRVILFGIYPYEEQWRSALACVVVGVVILLSCLPRMWSFGRLALVWVLGTVIFYTLMRGGVLGLVPVNEQQWGGLPLTLFIFVATGIIGMPLAIGLALLRRSEYPVIARVTGWIIDTIRSLPLLSILFTCAIVLPFMLPGFLIGEKLYRVLFGAALFFAAYQAEIIRGGFQGIPKGQEEAAKALGLTYWHRTFRIVLPQAFRLALPATINQFVIAFMETSLIVVVGFMELLAAGNTAFKTGEWKFAYAEVYVFIAAIYFAFVFGLSRYGAYLEARMNVGHRKD</sequence>
<evidence type="ECO:0000256" key="3">
    <source>
        <dbReference type="ARBA" id="ARBA00022448"/>
    </source>
</evidence>
<feature type="transmembrane region" description="Helical" evidence="8">
    <location>
        <begin position="290"/>
        <end position="311"/>
    </location>
</feature>
<dbReference type="NCBIfam" id="TIGR01726">
    <property type="entry name" value="HEQRo_perm_3TM"/>
    <property type="match status" value="1"/>
</dbReference>
<evidence type="ECO:0000256" key="5">
    <source>
        <dbReference type="ARBA" id="ARBA00022692"/>
    </source>
</evidence>
<keyword evidence="5 8" id="KW-0812">Transmembrane</keyword>
<keyword evidence="4" id="KW-1003">Cell membrane</keyword>
<dbReference type="PROSITE" id="PS50928">
    <property type="entry name" value="ABC_TM1"/>
    <property type="match status" value="1"/>
</dbReference>
<feature type="transmembrane region" description="Helical" evidence="8">
    <location>
        <begin position="93"/>
        <end position="111"/>
    </location>
</feature>
<comment type="subcellular location">
    <subcellularLocation>
        <location evidence="1">Cell inner membrane</location>
        <topology evidence="1">Multi-pass membrane protein</topology>
    </subcellularLocation>
    <subcellularLocation>
        <location evidence="8">Cell membrane</location>
        <topology evidence="8">Multi-pass membrane protein</topology>
    </subcellularLocation>
</comment>
<dbReference type="GO" id="GO:0006865">
    <property type="term" value="P:amino acid transport"/>
    <property type="evidence" value="ECO:0007669"/>
    <property type="project" value="TreeGrafter"/>
</dbReference>
<reference evidence="10" key="2">
    <citation type="submission" date="2020-09" db="EMBL/GenBank/DDBJ databases">
        <authorList>
            <person name="Sun Q."/>
            <person name="Kim S."/>
        </authorList>
    </citation>
    <scope>NUCLEOTIDE SEQUENCE</scope>
    <source>
        <strain evidence="10">KCTC 23714</strain>
    </source>
</reference>
<keyword evidence="6 8" id="KW-1133">Transmembrane helix</keyword>
<accession>A0A918MP32</accession>
<organism evidence="10 11">
    <name type="scientific">Gemmobacter lanyuensis</name>
    <dbReference type="NCBI Taxonomy" id="1054497"/>
    <lineage>
        <taxon>Bacteria</taxon>
        <taxon>Pseudomonadati</taxon>
        <taxon>Pseudomonadota</taxon>
        <taxon>Alphaproteobacteria</taxon>
        <taxon>Rhodobacterales</taxon>
        <taxon>Paracoccaceae</taxon>
        <taxon>Gemmobacter</taxon>
    </lineage>
</organism>
<evidence type="ECO:0000256" key="6">
    <source>
        <dbReference type="ARBA" id="ARBA00022989"/>
    </source>
</evidence>
<dbReference type="InterPro" id="IPR043429">
    <property type="entry name" value="ArtM/GltK/GlnP/TcyL/YhdX-like"/>
</dbReference>
<name>A0A918MP32_9RHOB</name>
<evidence type="ECO:0000256" key="8">
    <source>
        <dbReference type="RuleBase" id="RU363032"/>
    </source>
</evidence>
<dbReference type="RefSeq" id="WP_189634939.1">
    <property type="nucleotide sequence ID" value="NZ_BMYQ01000013.1"/>
</dbReference>
<dbReference type="AlphaFoldDB" id="A0A918MP32"/>
<dbReference type="GO" id="GO:0022857">
    <property type="term" value="F:transmembrane transporter activity"/>
    <property type="evidence" value="ECO:0007669"/>
    <property type="project" value="InterPro"/>
</dbReference>
<keyword evidence="11" id="KW-1185">Reference proteome</keyword>
<gene>
    <name evidence="10" type="ORF">GCM10011452_32590</name>
</gene>
<dbReference type="Gene3D" id="1.10.3720.10">
    <property type="entry name" value="MetI-like"/>
    <property type="match status" value="1"/>
</dbReference>